<dbReference type="Proteomes" id="UP001501638">
    <property type="component" value="Unassembled WGS sequence"/>
</dbReference>
<organism evidence="2 3">
    <name type="scientific">Streptomyces macrosporus</name>
    <dbReference type="NCBI Taxonomy" id="44032"/>
    <lineage>
        <taxon>Bacteria</taxon>
        <taxon>Bacillati</taxon>
        <taxon>Actinomycetota</taxon>
        <taxon>Actinomycetes</taxon>
        <taxon>Kitasatosporales</taxon>
        <taxon>Streptomycetaceae</taxon>
        <taxon>Streptomyces</taxon>
    </lineage>
</organism>
<accession>A0ABP5WQM7</accession>
<keyword evidence="3" id="KW-1185">Reference proteome</keyword>
<dbReference type="EMBL" id="BAAASZ010000014">
    <property type="protein sequence ID" value="GAA2433705.1"/>
    <property type="molecule type" value="Genomic_DNA"/>
</dbReference>
<proteinExistence type="predicted"/>
<gene>
    <name evidence="2" type="ORF">GCM10010405_15890</name>
</gene>
<evidence type="ECO:0000313" key="3">
    <source>
        <dbReference type="Proteomes" id="UP001501638"/>
    </source>
</evidence>
<keyword evidence="1" id="KW-0175">Coiled coil</keyword>
<name>A0ABP5WQM7_9ACTN</name>
<dbReference type="RefSeq" id="WP_344321401.1">
    <property type="nucleotide sequence ID" value="NZ_BAAASZ010000014.1"/>
</dbReference>
<comment type="caution">
    <text evidence="2">The sequence shown here is derived from an EMBL/GenBank/DDBJ whole genome shotgun (WGS) entry which is preliminary data.</text>
</comment>
<protein>
    <submittedName>
        <fullName evidence="2">Uncharacterized protein</fullName>
    </submittedName>
</protein>
<evidence type="ECO:0000256" key="1">
    <source>
        <dbReference type="SAM" id="Coils"/>
    </source>
</evidence>
<evidence type="ECO:0000313" key="2">
    <source>
        <dbReference type="EMBL" id="GAA2433705.1"/>
    </source>
</evidence>
<sequence>MAEVLRHADMCKALRRAARRQEKAVGHLETAIANIERLLEEERKRPDRDERHFHALEESLEEFETELRDMRHTLAELLDHIRDVCDR</sequence>
<feature type="coiled-coil region" evidence="1">
    <location>
        <begin position="25"/>
        <end position="80"/>
    </location>
</feature>
<reference evidence="3" key="1">
    <citation type="journal article" date="2019" name="Int. J. Syst. Evol. Microbiol.">
        <title>The Global Catalogue of Microorganisms (GCM) 10K type strain sequencing project: providing services to taxonomists for standard genome sequencing and annotation.</title>
        <authorList>
            <consortium name="The Broad Institute Genomics Platform"/>
            <consortium name="The Broad Institute Genome Sequencing Center for Infectious Disease"/>
            <person name="Wu L."/>
            <person name="Ma J."/>
        </authorList>
    </citation>
    <scope>NUCLEOTIDE SEQUENCE [LARGE SCALE GENOMIC DNA]</scope>
    <source>
        <strain evidence="3">JCM 6305</strain>
    </source>
</reference>